<evidence type="ECO:0000256" key="6">
    <source>
        <dbReference type="SAM" id="Phobius"/>
    </source>
</evidence>
<dbReference type="GO" id="GO:0046872">
    <property type="term" value="F:metal ion binding"/>
    <property type="evidence" value="ECO:0007669"/>
    <property type="project" value="UniProtKB-KW"/>
</dbReference>
<evidence type="ECO:0000313" key="8">
    <source>
        <dbReference type="EMBL" id="KAK7108679.1"/>
    </source>
</evidence>
<dbReference type="InterPro" id="IPR007719">
    <property type="entry name" value="PCS_N"/>
</dbReference>
<dbReference type="Proteomes" id="UP001374579">
    <property type="component" value="Unassembled WGS sequence"/>
</dbReference>
<dbReference type="PANTHER" id="PTHR33447:SF2">
    <property type="entry name" value="GLUTATHIONE GAMMA-GLUTAMYLCYSTEINYLTRANSFERASE"/>
    <property type="match status" value="1"/>
</dbReference>
<dbReference type="AlphaFoldDB" id="A0AAN9GI28"/>
<protein>
    <recommendedName>
        <fullName evidence="1">glutathione gamma-glutamylcysteinyltransferase</fullName>
        <ecNumber evidence="1">2.3.2.15</ecNumber>
    </recommendedName>
</protein>
<feature type="region of interest" description="Disordered" evidence="5">
    <location>
        <begin position="1"/>
        <end position="45"/>
    </location>
</feature>
<name>A0AAN9GI28_9CAEN</name>
<dbReference type="Gene3D" id="3.90.70.30">
    <property type="entry name" value="Phytochelatin synthase, N-terminal domain"/>
    <property type="match status" value="1"/>
</dbReference>
<proteinExistence type="predicted"/>
<dbReference type="EMBL" id="JBAMIC010000004">
    <property type="protein sequence ID" value="KAK7108679.1"/>
    <property type="molecule type" value="Genomic_DNA"/>
</dbReference>
<dbReference type="SUPFAM" id="SSF54001">
    <property type="entry name" value="Cysteine proteinases"/>
    <property type="match status" value="1"/>
</dbReference>
<feature type="transmembrane region" description="Helical" evidence="6">
    <location>
        <begin position="433"/>
        <end position="459"/>
    </location>
</feature>
<evidence type="ECO:0000256" key="5">
    <source>
        <dbReference type="SAM" id="MobiDB-lite"/>
    </source>
</evidence>
<keyword evidence="6" id="KW-1133">Transmembrane helix</keyword>
<sequence>MASVKKQSLGDPGGLNNSNNKRNSVRPVSPNSEEKPEADSGTSALRPLDHFKSVTVNRVSVPMVLYRRPLPQSCIAFASDEGKEIFKEALLSDHMACYFRLAAQFRTQDEPAYCGLATLVMVLNALEIDPGRVWKGPWKWYHEDMLDCCIPTQLVREQGITFDEFSCLADCNYLDTQPFRVDQSSNEDDFRNLVKEITLKEDTFLICSYSRRVLGQTGDGHFAPVSGYHPDKDLVLILDTARFKYPPHWIPLSLLFESMKALDQSTGLPRGYIQVWPAKQSKSLLLFKIAEQLSVNADPEVSEHCQRFLSTWTQLLSSPVEKMEAGDMSMVRQTLHGLVEMSRTLGMKTHVLSTQEHISCSSACSVKCVVEELLAELAETALFKSVSVEVLKLPPDDLNTLENIFARRGEAEEVKGGPGGTSVCCDMTPTLCLSHFVTIFLFTWPYSVSALSGTLGFVLQALSQKEQSRLSGTFLLDEIATLSRQLKKLTGFHSHVPPKSCGCKKKPLEEIGSKDSVESSSSAGKQGCSKKT</sequence>
<dbReference type="GO" id="GO:0046938">
    <property type="term" value="P:phytochelatin biosynthetic process"/>
    <property type="evidence" value="ECO:0007669"/>
    <property type="project" value="InterPro"/>
</dbReference>
<dbReference type="InterPro" id="IPR038765">
    <property type="entry name" value="Papain-like_cys_pep_sf"/>
</dbReference>
<evidence type="ECO:0000259" key="7">
    <source>
        <dbReference type="PROSITE" id="PS51443"/>
    </source>
</evidence>
<keyword evidence="3" id="KW-0808">Transferase</keyword>
<keyword evidence="4" id="KW-0479">Metal-binding</keyword>
<organism evidence="8 9">
    <name type="scientific">Littorina saxatilis</name>
    <dbReference type="NCBI Taxonomy" id="31220"/>
    <lineage>
        <taxon>Eukaryota</taxon>
        <taxon>Metazoa</taxon>
        <taxon>Spiralia</taxon>
        <taxon>Lophotrochozoa</taxon>
        <taxon>Mollusca</taxon>
        <taxon>Gastropoda</taxon>
        <taxon>Caenogastropoda</taxon>
        <taxon>Littorinimorpha</taxon>
        <taxon>Littorinoidea</taxon>
        <taxon>Littorinidae</taxon>
        <taxon>Littorina</taxon>
    </lineage>
</organism>
<dbReference type="GO" id="GO:0010273">
    <property type="term" value="P:detoxification of copper ion"/>
    <property type="evidence" value="ECO:0007669"/>
    <property type="project" value="TreeGrafter"/>
</dbReference>
<dbReference type="InterPro" id="IPR040409">
    <property type="entry name" value="PCS-like"/>
</dbReference>
<gene>
    <name evidence="8" type="ORF">V1264_016367</name>
</gene>
<keyword evidence="6" id="KW-0472">Membrane</keyword>
<evidence type="ECO:0000256" key="3">
    <source>
        <dbReference type="ARBA" id="ARBA00022679"/>
    </source>
</evidence>
<evidence type="ECO:0000256" key="1">
    <source>
        <dbReference type="ARBA" id="ARBA00012468"/>
    </source>
</evidence>
<accession>A0AAN9GI28</accession>
<dbReference type="GO" id="GO:0016756">
    <property type="term" value="F:glutathione gamma-glutamylcysteinyltransferase activity"/>
    <property type="evidence" value="ECO:0007669"/>
    <property type="project" value="UniProtKB-EC"/>
</dbReference>
<comment type="caution">
    <text evidence="8">The sequence shown here is derived from an EMBL/GenBank/DDBJ whole genome shotgun (WGS) entry which is preliminary data.</text>
</comment>
<reference evidence="8 9" key="1">
    <citation type="submission" date="2024-02" db="EMBL/GenBank/DDBJ databases">
        <title>Chromosome-scale genome assembly of the rough periwinkle Littorina saxatilis.</title>
        <authorList>
            <person name="De Jode A."/>
            <person name="Faria R."/>
            <person name="Formenti G."/>
            <person name="Sims Y."/>
            <person name="Smith T.P."/>
            <person name="Tracey A."/>
            <person name="Wood J.M.D."/>
            <person name="Zagrodzka Z.B."/>
            <person name="Johannesson K."/>
            <person name="Butlin R.K."/>
            <person name="Leder E.H."/>
        </authorList>
    </citation>
    <scope>NUCLEOTIDE SEQUENCE [LARGE SCALE GENOMIC DNA]</scope>
    <source>
        <strain evidence="8">Snail1</strain>
        <tissue evidence="8">Muscle</tissue>
    </source>
</reference>
<dbReference type="PANTHER" id="PTHR33447">
    <property type="entry name" value="GLUTATHIONE GAMMA-GLUTAMYLCYSTEINYLTRANSFERASE"/>
    <property type="match status" value="1"/>
</dbReference>
<dbReference type="EC" id="2.3.2.15" evidence="1"/>
<dbReference type="GO" id="GO:0098849">
    <property type="term" value="P:cellular detoxification of cadmium ion"/>
    <property type="evidence" value="ECO:0007669"/>
    <property type="project" value="TreeGrafter"/>
</dbReference>
<feature type="domain" description="Peptidase C83" evidence="7">
    <location>
        <begin position="60"/>
        <end position="280"/>
    </location>
</feature>
<feature type="region of interest" description="Disordered" evidence="5">
    <location>
        <begin position="512"/>
        <end position="532"/>
    </location>
</feature>
<dbReference type="InterPro" id="IPR038156">
    <property type="entry name" value="PCS_N_sf"/>
</dbReference>
<evidence type="ECO:0000256" key="2">
    <source>
        <dbReference type="ARBA" id="ARBA00022539"/>
    </source>
</evidence>
<keyword evidence="6" id="KW-0812">Transmembrane</keyword>
<keyword evidence="9" id="KW-1185">Reference proteome</keyword>
<evidence type="ECO:0000256" key="4">
    <source>
        <dbReference type="ARBA" id="ARBA00022723"/>
    </source>
</evidence>
<evidence type="ECO:0000313" key="9">
    <source>
        <dbReference type="Proteomes" id="UP001374579"/>
    </source>
</evidence>
<keyword evidence="2" id="KW-0104">Cadmium</keyword>
<dbReference type="FunFam" id="3.90.70.30:FF:000001">
    <property type="entry name" value="Glutathione gamma-glutamylcysteinyltransferase 1"/>
    <property type="match status" value="1"/>
</dbReference>
<dbReference type="PROSITE" id="PS51443">
    <property type="entry name" value="PCS"/>
    <property type="match status" value="1"/>
</dbReference>
<dbReference type="Pfam" id="PF05023">
    <property type="entry name" value="Phytochelatin"/>
    <property type="match status" value="1"/>
</dbReference>